<dbReference type="Pfam" id="PF17853">
    <property type="entry name" value="GGDEF_2"/>
    <property type="match status" value="1"/>
</dbReference>
<dbReference type="PANTHER" id="PTHR33744:SF1">
    <property type="entry name" value="DNA-BINDING TRANSCRIPTIONAL ACTIVATOR ADER"/>
    <property type="match status" value="1"/>
</dbReference>
<dbReference type="InterPro" id="IPR003018">
    <property type="entry name" value="GAF"/>
</dbReference>
<dbReference type="PANTHER" id="PTHR33744">
    <property type="entry name" value="CARBOHYDRATE DIACID REGULATOR"/>
    <property type="match status" value="1"/>
</dbReference>
<dbReference type="EMBL" id="BNBI01000007">
    <property type="protein sequence ID" value="GHF08338.1"/>
    <property type="molecule type" value="Genomic_DNA"/>
</dbReference>
<organism evidence="3 4">
    <name type="scientific">Streptomyces fumanus</name>
    <dbReference type="NCBI Taxonomy" id="67302"/>
    <lineage>
        <taxon>Bacteria</taxon>
        <taxon>Bacillati</taxon>
        <taxon>Actinomycetota</taxon>
        <taxon>Actinomycetes</taxon>
        <taxon>Kitasatosporales</taxon>
        <taxon>Streptomycetaceae</taxon>
        <taxon>Streptomyces</taxon>
    </lineage>
</organism>
<dbReference type="Gene3D" id="1.10.10.2840">
    <property type="entry name" value="PucR C-terminal helix-turn-helix domain"/>
    <property type="match status" value="1"/>
</dbReference>
<dbReference type="Gene3D" id="3.30.450.40">
    <property type="match status" value="1"/>
</dbReference>
<dbReference type="InterPro" id="IPR029016">
    <property type="entry name" value="GAF-like_dom_sf"/>
</dbReference>
<feature type="domain" description="GAF" evidence="2">
    <location>
        <begin position="89"/>
        <end position="239"/>
    </location>
</feature>
<evidence type="ECO:0000313" key="3">
    <source>
        <dbReference type="EMBL" id="GHF08338.1"/>
    </source>
</evidence>
<accession>A0A919AI49</accession>
<evidence type="ECO:0000313" key="4">
    <source>
        <dbReference type="Proteomes" id="UP000630718"/>
    </source>
</evidence>
<gene>
    <name evidence="3" type="ORF">GCM10018772_36790</name>
</gene>
<comment type="similarity">
    <text evidence="1">Belongs to the CdaR family.</text>
</comment>
<dbReference type="SUPFAM" id="SSF55781">
    <property type="entry name" value="GAF domain-like"/>
    <property type="match status" value="1"/>
</dbReference>
<dbReference type="InterPro" id="IPR051448">
    <property type="entry name" value="CdaR-like_regulators"/>
</dbReference>
<name>A0A919AI49_9ACTN</name>
<dbReference type="InterPro" id="IPR042070">
    <property type="entry name" value="PucR_C-HTH_sf"/>
</dbReference>
<dbReference type="Pfam" id="PF13556">
    <property type="entry name" value="HTH_30"/>
    <property type="match status" value="1"/>
</dbReference>
<evidence type="ECO:0000259" key="2">
    <source>
        <dbReference type="SMART" id="SM00065"/>
    </source>
</evidence>
<protein>
    <recommendedName>
        <fullName evidence="2">GAF domain-containing protein</fullName>
    </recommendedName>
</protein>
<dbReference type="InterPro" id="IPR041522">
    <property type="entry name" value="CdaR_GGDEF"/>
</dbReference>
<reference evidence="3" key="2">
    <citation type="submission" date="2020-09" db="EMBL/GenBank/DDBJ databases">
        <authorList>
            <person name="Sun Q."/>
            <person name="Ohkuma M."/>
        </authorList>
    </citation>
    <scope>NUCLEOTIDE SEQUENCE</scope>
    <source>
        <strain evidence="3">JCM 4477</strain>
    </source>
</reference>
<proteinExistence type="inferred from homology"/>
<dbReference type="InterPro" id="IPR025736">
    <property type="entry name" value="PucR_C-HTH_dom"/>
</dbReference>
<reference evidence="3" key="1">
    <citation type="journal article" date="2014" name="Int. J. Syst. Evol. Microbiol.">
        <title>Complete genome sequence of Corynebacterium casei LMG S-19264T (=DSM 44701T), isolated from a smear-ripened cheese.</title>
        <authorList>
            <consortium name="US DOE Joint Genome Institute (JGI-PGF)"/>
            <person name="Walter F."/>
            <person name="Albersmeier A."/>
            <person name="Kalinowski J."/>
            <person name="Ruckert C."/>
        </authorList>
    </citation>
    <scope>NUCLEOTIDE SEQUENCE</scope>
    <source>
        <strain evidence="3">JCM 4477</strain>
    </source>
</reference>
<dbReference type="AlphaFoldDB" id="A0A919AI49"/>
<keyword evidence="4" id="KW-1185">Reference proteome</keyword>
<evidence type="ECO:0000256" key="1">
    <source>
        <dbReference type="ARBA" id="ARBA00006754"/>
    </source>
</evidence>
<dbReference type="Proteomes" id="UP000630718">
    <property type="component" value="Unassembled WGS sequence"/>
</dbReference>
<dbReference type="RefSeq" id="WP_190205373.1">
    <property type="nucleotide sequence ID" value="NZ_BNBI01000007.1"/>
</dbReference>
<dbReference type="Pfam" id="PF01590">
    <property type="entry name" value="GAF"/>
    <property type="match status" value="1"/>
</dbReference>
<sequence>MSGFRIPGDEDDAVLAVLSLLAEEAPSSRLDTLLHRVRRSAPDPAELARVERAVQLAREVHAALDRRRQREAGFAALVDTARDLTFPYDLDTLLSVITRRVRLLLHFDMTYVALRGDDEDMVIHTSEGATTALNTGLRVESGSGLGHQALITGAPLWTADYLDDDSIKHTESLDRVVEAEGLHALMAVPLRCGDSAVGVLYGADRKVRHYTPDEIGLICSLADLAAVAIEKTGLLQQTQEQVAELELDGFRARSSLARLEQLAEAYGRIMSLLVAGADLTTVAKAAGDALDGTLQMRDPAGRVLAAGGEIPDLDEEAVARAVLATHARRGPVQADDHTWVAPVTAGTEDLGVVVLRPVAQLVGQDSSLLQTTAQAFAVHLLMQRSAAAAEGPVRDDLLDELLAVSSSAHPPHQTAQRARRLDVDLDQPHVLVVARPEGGEQGRAVVWASSYAYRMSGLKTVQGGCIVLLLPGTDASAAARAVVGELTPLLGHPVSVGAAGPDWGAASVARMHREALRCLDALTALDGVGCAASAQDLGFLGLLLSDDYDVDDFIDLAIGPVLAYDAERLTDLTRTLEAYFASGGSPTNAAEALHVHPNTVSRRLERITELLGTDWQKPGQALEVHLALRLLRTRAALRERGGSRAADEGR</sequence>
<comment type="caution">
    <text evidence="3">The sequence shown here is derived from an EMBL/GenBank/DDBJ whole genome shotgun (WGS) entry which is preliminary data.</text>
</comment>
<dbReference type="SMART" id="SM00065">
    <property type="entry name" value="GAF"/>
    <property type="match status" value="1"/>
</dbReference>